<dbReference type="AlphaFoldDB" id="A0A3G6N2D6"/>
<evidence type="ECO:0000313" key="1">
    <source>
        <dbReference type="EMBL" id="AZA62171.1"/>
    </source>
</evidence>
<reference evidence="1 2" key="1">
    <citation type="submission" date="2018-11" db="EMBL/GenBank/DDBJ databases">
        <title>Proposal to divide the Flavobacteriaceae and reorganize its genera based on Amino Acid Identity values calculated from whole genome sequences.</title>
        <authorList>
            <person name="Nicholson A.C."/>
            <person name="Gulvik C.A."/>
            <person name="Whitney A.M."/>
            <person name="Humrighouse B.W."/>
            <person name="Bell M."/>
            <person name="Holmes B."/>
            <person name="Steigerwalt A."/>
            <person name="Villarma A."/>
            <person name="Sheth M."/>
            <person name="Batra D."/>
            <person name="Pryor J."/>
            <person name="Bernardet J.-F."/>
            <person name="Hugo C."/>
            <person name="Kampfer P."/>
            <person name="Newman J."/>
            <person name="Mcquiston J.R."/>
        </authorList>
    </citation>
    <scope>NUCLEOTIDE SEQUENCE [LARGE SCALE GENOMIC DNA]</scope>
    <source>
        <strain evidence="1 2">G0211</strain>
    </source>
</reference>
<evidence type="ECO:0000313" key="2">
    <source>
        <dbReference type="Proteomes" id="UP000269076"/>
    </source>
</evidence>
<accession>A0A3G6N2D6</accession>
<protein>
    <submittedName>
        <fullName evidence="1">Uncharacterized protein</fullName>
    </submittedName>
</protein>
<proteinExistence type="predicted"/>
<name>A0A3G6N2D6_9FLAO</name>
<gene>
    <name evidence="1" type="ORF">EG340_14510</name>
</gene>
<sequence length="155" mass="18412">MKNLSNFMKFTLFLFVILSLTYCSSEKSKHNFIQEGFINTNATYSWGRTQRKIIVKNIENSCKVFAITNENGKILYQQPINMTFSDNHYWLCYVDDKENLYYYNSDYNDAKAIMWNSELNKYEEKHWCSTKINLPVEFKNELKDKATLSNCLSLK</sequence>
<organism evidence="1 2">
    <name type="scientific">Chryseobacterium indoltheticum</name>
    <dbReference type="NCBI Taxonomy" id="254"/>
    <lineage>
        <taxon>Bacteria</taxon>
        <taxon>Pseudomonadati</taxon>
        <taxon>Bacteroidota</taxon>
        <taxon>Flavobacteriia</taxon>
        <taxon>Flavobacteriales</taxon>
        <taxon>Weeksellaceae</taxon>
        <taxon>Chryseobacterium group</taxon>
        <taxon>Chryseobacterium</taxon>
    </lineage>
</organism>
<dbReference type="EMBL" id="CP033928">
    <property type="protein sequence ID" value="AZA62171.1"/>
    <property type="molecule type" value="Genomic_DNA"/>
</dbReference>
<dbReference type="RefSeq" id="WP_123886723.1">
    <property type="nucleotide sequence ID" value="NZ_CP033928.1"/>
</dbReference>
<dbReference type="Proteomes" id="UP000269076">
    <property type="component" value="Chromosome"/>
</dbReference>